<keyword evidence="1" id="KW-0812">Transmembrane</keyword>
<feature type="transmembrane region" description="Helical" evidence="1">
    <location>
        <begin position="98"/>
        <end position="115"/>
    </location>
</feature>
<dbReference type="Proteomes" id="UP000606600">
    <property type="component" value="Unassembled WGS sequence"/>
</dbReference>
<evidence type="ECO:0000313" key="2">
    <source>
        <dbReference type="EMBL" id="MBD1366386.1"/>
    </source>
</evidence>
<evidence type="ECO:0000313" key="3">
    <source>
        <dbReference type="Proteomes" id="UP000606600"/>
    </source>
</evidence>
<organism evidence="2 3">
    <name type="scientific">Mucilaginibacter pankratovii</name>
    <dbReference type="NCBI Taxonomy" id="2772110"/>
    <lineage>
        <taxon>Bacteria</taxon>
        <taxon>Pseudomonadati</taxon>
        <taxon>Bacteroidota</taxon>
        <taxon>Sphingobacteriia</taxon>
        <taxon>Sphingobacteriales</taxon>
        <taxon>Sphingobacteriaceae</taxon>
        <taxon>Mucilaginibacter</taxon>
    </lineage>
</organism>
<name>A0ABR7WVR6_9SPHI</name>
<feature type="transmembrane region" description="Helical" evidence="1">
    <location>
        <begin position="74"/>
        <end position="91"/>
    </location>
</feature>
<keyword evidence="3" id="KW-1185">Reference proteome</keyword>
<dbReference type="RefSeq" id="WP_191191031.1">
    <property type="nucleotide sequence ID" value="NZ_JACWMY010000012.1"/>
</dbReference>
<protein>
    <submittedName>
        <fullName evidence="2">Uncharacterized protein</fullName>
    </submittedName>
</protein>
<dbReference type="EMBL" id="JACWMY010000012">
    <property type="protein sequence ID" value="MBD1366386.1"/>
    <property type="molecule type" value="Genomic_DNA"/>
</dbReference>
<keyword evidence="1" id="KW-1133">Transmembrane helix</keyword>
<feature type="transmembrane region" description="Helical" evidence="1">
    <location>
        <begin position="20"/>
        <end position="38"/>
    </location>
</feature>
<feature type="transmembrane region" description="Helical" evidence="1">
    <location>
        <begin position="121"/>
        <end position="139"/>
    </location>
</feature>
<proteinExistence type="predicted"/>
<keyword evidence="1" id="KW-0472">Membrane</keyword>
<evidence type="ECO:0000256" key="1">
    <source>
        <dbReference type="SAM" id="Phobius"/>
    </source>
</evidence>
<gene>
    <name evidence="2" type="ORF">IDJ77_21415</name>
</gene>
<sequence length="148" mass="16169">MSKTIQTLIDGATYAGEVKHIVVNYLMLLITILPIVMYGSARQAKIKRAAFWVLFVMAAFQVFLWFAVAAVGISVTWCALGGVNFVTVLKYKESRIPLYYISILAAVIAIIYYAFTLQPEVTVAHLAAVILGAGPFALLSPKVKRSPA</sequence>
<reference evidence="2 3" key="1">
    <citation type="submission" date="2020-09" db="EMBL/GenBank/DDBJ databases">
        <title>Novel species of Mucilaginibacter isolated from a glacier on the Tibetan Plateau.</title>
        <authorList>
            <person name="Liu Q."/>
            <person name="Xin Y.-H."/>
        </authorList>
    </citation>
    <scope>NUCLEOTIDE SEQUENCE [LARGE SCALE GENOMIC DNA]</scope>
    <source>
        <strain evidence="2 3">ZT4R22</strain>
    </source>
</reference>
<comment type="caution">
    <text evidence="2">The sequence shown here is derived from an EMBL/GenBank/DDBJ whole genome shotgun (WGS) entry which is preliminary data.</text>
</comment>
<accession>A0ABR7WVR6</accession>